<evidence type="ECO:0000313" key="7">
    <source>
        <dbReference type="EMBL" id="KAF2239376.1"/>
    </source>
</evidence>
<gene>
    <name evidence="4" type="primary">hxB</name>
    <name evidence="7" type="ORF">EV356DRAFT_557079</name>
</gene>
<dbReference type="PANTHER" id="PTHR14237">
    <property type="entry name" value="MOLYBDOPTERIN COFACTOR SULFURASE MOSC"/>
    <property type="match status" value="1"/>
</dbReference>
<comment type="similarity">
    <text evidence="4">Belongs to the class-V pyridoxal-phosphate-dependent aminotransferase family. MOCOS subfamily.</text>
</comment>
<keyword evidence="2 4" id="KW-0663">Pyridoxal phosphate</keyword>
<dbReference type="GO" id="GO:0030170">
    <property type="term" value="F:pyridoxal phosphate binding"/>
    <property type="evidence" value="ECO:0007669"/>
    <property type="project" value="UniProtKB-UniRule"/>
</dbReference>
<dbReference type="AlphaFoldDB" id="A0A6A6HMP1"/>
<dbReference type="OrthoDB" id="10264306at2759"/>
<dbReference type="Gene3D" id="3.40.640.10">
    <property type="entry name" value="Type I PLP-dependent aspartate aminotransferase-like (Major domain)"/>
    <property type="match status" value="1"/>
</dbReference>
<dbReference type="PANTHER" id="PTHR14237:SF80">
    <property type="entry name" value="MOLYBDENUM COFACTOR SULFURASE"/>
    <property type="match status" value="1"/>
</dbReference>
<dbReference type="InterPro" id="IPR005302">
    <property type="entry name" value="MoCF_Sase_C"/>
</dbReference>
<reference evidence="7" key="1">
    <citation type="journal article" date="2020" name="Stud. Mycol.">
        <title>101 Dothideomycetes genomes: a test case for predicting lifestyles and emergence of pathogens.</title>
        <authorList>
            <person name="Haridas S."/>
            <person name="Albert R."/>
            <person name="Binder M."/>
            <person name="Bloem J."/>
            <person name="Labutti K."/>
            <person name="Salamov A."/>
            <person name="Andreopoulos B."/>
            <person name="Baker S."/>
            <person name="Barry K."/>
            <person name="Bills G."/>
            <person name="Bluhm B."/>
            <person name="Cannon C."/>
            <person name="Castanera R."/>
            <person name="Culley D."/>
            <person name="Daum C."/>
            <person name="Ezra D."/>
            <person name="Gonzalez J."/>
            <person name="Henrissat B."/>
            <person name="Kuo A."/>
            <person name="Liang C."/>
            <person name="Lipzen A."/>
            <person name="Lutzoni F."/>
            <person name="Magnuson J."/>
            <person name="Mondo S."/>
            <person name="Nolan M."/>
            <person name="Ohm R."/>
            <person name="Pangilinan J."/>
            <person name="Park H.-J."/>
            <person name="Ramirez L."/>
            <person name="Alfaro M."/>
            <person name="Sun H."/>
            <person name="Tritt A."/>
            <person name="Yoshinaga Y."/>
            <person name="Zwiers L.-H."/>
            <person name="Turgeon B."/>
            <person name="Goodwin S."/>
            <person name="Spatafora J."/>
            <person name="Crous P."/>
            <person name="Grigoriev I."/>
        </authorList>
    </citation>
    <scope>NUCLEOTIDE SEQUENCE</scope>
    <source>
        <strain evidence="7">Tuck. ex Michener</strain>
    </source>
</reference>
<dbReference type="InterPro" id="IPR015424">
    <property type="entry name" value="PyrdxlP-dep_Trfase"/>
</dbReference>
<accession>A0A6A6HMP1</accession>
<protein>
    <recommendedName>
        <fullName evidence="4">Molybdenum cofactor sulfurase</fullName>
        <shortName evidence="4">MCS</shortName>
        <shortName evidence="4">MOS</shortName>
        <shortName evidence="4">MoCo sulfurase</shortName>
        <ecNumber evidence="4">2.8.1.9</ecNumber>
    </recommendedName>
    <alternativeName>
        <fullName evidence="4">Molybdenum cofactor sulfurtransferase</fullName>
    </alternativeName>
</protein>
<dbReference type="GO" id="GO:0008265">
    <property type="term" value="F:molybdenum cofactor sulfurtransferase activity"/>
    <property type="evidence" value="ECO:0007669"/>
    <property type="project" value="UniProtKB-UniRule"/>
</dbReference>
<dbReference type="InterPro" id="IPR028886">
    <property type="entry name" value="MoCo_sulfurase"/>
</dbReference>
<comment type="catalytic activity">
    <reaction evidence="4">
        <text>Mo-molybdopterin + L-cysteine + AH2 = thio-Mo-molybdopterin + L-alanine + A + H2O</text>
        <dbReference type="Rhea" id="RHEA:42636"/>
        <dbReference type="ChEBI" id="CHEBI:13193"/>
        <dbReference type="ChEBI" id="CHEBI:15377"/>
        <dbReference type="ChEBI" id="CHEBI:17499"/>
        <dbReference type="ChEBI" id="CHEBI:35235"/>
        <dbReference type="ChEBI" id="CHEBI:57972"/>
        <dbReference type="ChEBI" id="CHEBI:71302"/>
        <dbReference type="ChEBI" id="CHEBI:82685"/>
        <dbReference type="EC" id="2.8.1.9"/>
    </reaction>
</comment>
<dbReference type="EMBL" id="ML991773">
    <property type="protein sequence ID" value="KAF2239376.1"/>
    <property type="molecule type" value="Genomic_DNA"/>
</dbReference>
<dbReference type="Pfam" id="PF03476">
    <property type="entry name" value="MOSC_N"/>
    <property type="match status" value="1"/>
</dbReference>
<feature type="modified residue" description="N6-(pyridoxal phosphate)lysine" evidence="4">
    <location>
        <position position="236"/>
    </location>
</feature>
<evidence type="ECO:0000256" key="3">
    <source>
        <dbReference type="ARBA" id="ARBA00023150"/>
    </source>
</evidence>
<dbReference type="PROSITE" id="PS51340">
    <property type="entry name" value="MOSC"/>
    <property type="match status" value="1"/>
</dbReference>
<dbReference type="SUPFAM" id="SSF53383">
    <property type="entry name" value="PLP-dependent transferases"/>
    <property type="match status" value="1"/>
</dbReference>
<name>A0A6A6HMP1_VIRVR</name>
<dbReference type="Pfam" id="PF00266">
    <property type="entry name" value="Aminotran_5"/>
    <property type="match status" value="1"/>
</dbReference>
<dbReference type="EC" id="2.8.1.9" evidence="4"/>
<evidence type="ECO:0000256" key="4">
    <source>
        <dbReference type="HAMAP-Rule" id="MF_03050"/>
    </source>
</evidence>
<sequence>MAPDDSAAYDAYIQGLRAREYPMLQSDGAYLDHAGTTLYSKSLVDKYYADLTSNLFGNPHSVSASSQESTRRIDSIRLQALSWFHANPDDFDLVFVANATAAIKLVGEAFKDHSEGYNYAYHRSAHTSLIGLREKAKSHHCFSSNSEVDSWIASGTQLWKGMDSSTIPGLFAYPAQSNMDGTRLPLSWTRDIRSSPWPDVHKTYTLLDAAAFASTAPLDLLDPKNAPDFVAVSFSKIFGLPDLGALIVKRSSGDILARRKYFGGGTVDMVVCLKEAWHAKKNNLHESLEDGTLPIHNIIALDAAFNAHKALFGSVEQISRHVNVLAKALHKALASSRHANGMPICMLYGVDQDDSSLYLDAPRQGPIVAFNFKTNTGGWVPNTTVEQLAANVGIHLRTGGLCNPGGVASALHLAPHEMRENFSAGQRCGNGKDIMHGKPTGVVRVSFGAMSTMADVEFFKNMFVDKYFIEKMSKTILSRSLDEEAIHGFQITLLTVYPIKSCGGFRIDPAVEWPVTEEGLEWDREWCVIHQGTREALSQKRYPTLATISTQIDVASGRLIITNTARKSGRISVPLSEDPTQFHSGVESMDPREATVCDRPMTLRVYRSRAIADFFTNVAGTPCTLARCRSRSAQEPGRAALSEGVIDRNDSLTPSSTRTLANDAPLLIIFQSSLDELNKEIARKGGKPASADVFRANIVLARDRLGMQCSMPYIEDCFSYIRVGGHYFFQIIGPCMRCQVVCVDQQTGKRSKEPLHTLAQTRKSKHGRIEFGSLAMFDSSKGGHSSDPWKQNPVVKVGDEVVGYGANDSLS</sequence>
<feature type="domain" description="MOSC" evidence="6">
    <location>
        <begin position="639"/>
        <end position="804"/>
    </location>
</feature>
<keyword evidence="1 4" id="KW-0808">Transferase</keyword>
<dbReference type="GO" id="GO:0030151">
    <property type="term" value="F:molybdenum ion binding"/>
    <property type="evidence" value="ECO:0007669"/>
    <property type="project" value="UniProtKB-UniRule"/>
</dbReference>
<evidence type="ECO:0000256" key="2">
    <source>
        <dbReference type="ARBA" id="ARBA00022898"/>
    </source>
</evidence>
<keyword evidence="8" id="KW-1185">Reference proteome</keyword>
<dbReference type="GO" id="GO:0006777">
    <property type="term" value="P:Mo-molybdopterin cofactor biosynthetic process"/>
    <property type="evidence" value="ECO:0007669"/>
    <property type="project" value="UniProtKB-UniRule"/>
</dbReference>
<dbReference type="HAMAP" id="MF_03050">
    <property type="entry name" value="MOCOS"/>
    <property type="match status" value="1"/>
</dbReference>
<dbReference type="SUPFAM" id="SSF141673">
    <property type="entry name" value="MOSC N-terminal domain-like"/>
    <property type="match status" value="1"/>
</dbReference>
<evidence type="ECO:0000313" key="8">
    <source>
        <dbReference type="Proteomes" id="UP000800092"/>
    </source>
</evidence>
<feature type="active site" evidence="4">
    <location>
        <position position="402"/>
    </location>
</feature>
<dbReference type="InterPro" id="IPR015421">
    <property type="entry name" value="PyrdxlP-dep_Trfase_major"/>
</dbReference>
<evidence type="ECO:0000256" key="5">
    <source>
        <dbReference type="SAM" id="MobiDB-lite"/>
    </source>
</evidence>
<comment type="cofactor">
    <cofactor evidence="4">
        <name>pyridoxal 5'-phosphate</name>
        <dbReference type="ChEBI" id="CHEBI:597326"/>
    </cofactor>
</comment>
<evidence type="ECO:0000256" key="1">
    <source>
        <dbReference type="ARBA" id="ARBA00022679"/>
    </source>
</evidence>
<proteinExistence type="inferred from homology"/>
<dbReference type="InterPro" id="IPR005303">
    <property type="entry name" value="MOCOS_middle"/>
</dbReference>
<feature type="region of interest" description="Disordered" evidence="5">
    <location>
        <begin position="572"/>
        <end position="591"/>
    </location>
</feature>
<keyword evidence="3 4" id="KW-0501">Molybdenum cofactor biosynthesis</keyword>
<dbReference type="Proteomes" id="UP000800092">
    <property type="component" value="Unassembled WGS sequence"/>
</dbReference>
<dbReference type="InterPro" id="IPR000192">
    <property type="entry name" value="Aminotrans_V_dom"/>
</dbReference>
<comment type="function">
    <text evidence="4">Sulfurates the molybdenum cofactor. Sulfation of molybdenum is essential for xanthine dehydrogenase (XDH) and aldehyde oxidase (ADO) enzymes in which molybdenum cofactor is liganded by 1 oxygen and 1 sulfur atom in active form.</text>
</comment>
<dbReference type="GO" id="GO:0016829">
    <property type="term" value="F:lyase activity"/>
    <property type="evidence" value="ECO:0007669"/>
    <property type="project" value="UniProtKB-UniRule"/>
</dbReference>
<organism evidence="7 8">
    <name type="scientific">Viridothelium virens</name>
    <name type="common">Speckled blister lichen</name>
    <name type="synonym">Trypethelium virens</name>
    <dbReference type="NCBI Taxonomy" id="1048519"/>
    <lineage>
        <taxon>Eukaryota</taxon>
        <taxon>Fungi</taxon>
        <taxon>Dikarya</taxon>
        <taxon>Ascomycota</taxon>
        <taxon>Pezizomycotina</taxon>
        <taxon>Dothideomycetes</taxon>
        <taxon>Dothideomycetes incertae sedis</taxon>
        <taxon>Trypetheliales</taxon>
        <taxon>Trypetheliaceae</taxon>
        <taxon>Viridothelium</taxon>
    </lineage>
</organism>
<dbReference type="Pfam" id="PF03473">
    <property type="entry name" value="MOSC"/>
    <property type="match status" value="1"/>
</dbReference>
<evidence type="ECO:0000259" key="6">
    <source>
        <dbReference type="PROSITE" id="PS51340"/>
    </source>
</evidence>